<feature type="region of interest" description="Disordered" evidence="1">
    <location>
        <begin position="251"/>
        <end position="334"/>
    </location>
</feature>
<dbReference type="Proteomes" id="UP000030669">
    <property type="component" value="Unassembled WGS sequence"/>
</dbReference>
<reference evidence="2 3" key="1">
    <citation type="journal article" date="2012" name="Science">
        <title>The Paleozoic origin of enzymatic lignin decomposition reconstructed from 31 fungal genomes.</title>
        <authorList>
            <person name="Floudas D."/>
            <person name="Binder M."/>
            <person name="Riley R."/>
            <person name="Barry K."/>
            <person name="Blanchette R.A."/>
            <person name="Henrissat B."/>
            <person name="Martinez A.T."/>
            <person name="Otillar R."/>
            <person name="Spatafora J.W."/>
            <person name="Yadav J.S."/>
            <person name="Aerts A."/>
            <person name="Benoit I."/>
            <person name="Boyd A."/>
            <person name="Carlson A."/>
            <person name="Copeland A."/>
            <person name="Coutinho P.M."/>
            <person name="de Vries R.P."/>
            <person name="Ferreira P."/>
            <person name="Findley K."/>
            <person name="Foster B."/>
            <person name="Gaskell J."/>
            <person name="Glotzer D."/>
            <person name="Gorecki P."/>
            <person name="Heitman J."/>
            <person name="Hesse C."/>
            <person name="Hori C."/>
            <person name="Igarashi K."/>
            <person name="Jurgens J.A."/>
            <person name="Kallen N."/>
            <person name="Kersten P."/>
            <person name="Kohler A."/>
            <person name="Kuees U."/>
            <person name="Kumar T.K.A."/>
            <person name="Kuo A."/>
            <person name="LaButti K."/>
            <person name="Larrondo L.F."/>
            <person name="Lindquist E."/>
            <person name="Ling A."/>
            <person name="Lombard V."/>
            <person name="Lucas S."/>
            <person name="Lundell T."/>
            <person name="Martin R."/>
            <person name="McLaughlin D.J."/>
            <person name="Morgenstern I."/>
            <person name="Morin E."/>
            <person name="Murat C."/>
            <person name="Nagy L.G."/>
            <person name="Nolan M."/>
            <person name="Ohm R.A."/>
            <person name="Patyshakuliyeva A."/>
            <person name="Rokas A."/>
            <person name="Ruiz-Duenas F.J."/>
            <person name="Sabat G."/>
            <person name="Salamov A."/>
            <person name="Samejima M."/>
            <person name="Schmutz J."/>
            <person name="Slot J.C."/>
            <person name="St John F."/>
            <person name="Stenlid J."/>
            <person name="Sun H."/>
            <person name="Sun S."/>
            <person name="Syed K."/>
            <person name="Tsang A."/>
            <person name="Wiebenga A."/>
            <person name="Young D."/>
            <person name="Pisabarro A."/>
            <person name="Eastwood D.C."/>
            <person name="Martin F."/>
            <person name="Cullen D."/>
            <person name="Grigoriev I.V."/>
            <person name="Hibbett D.S."/>
        </authorList>
    </citation>
    <scope>NUCLEOTIDE SEQUENCE [LARGE SCALE GENOMIC DNA]</scope>
    <source>
        <strain evidence="2 3">ATCC 11539</strain>
    </source>
</reference>
<gene>
    <name evidence="2" type="ORF">GLOTRDRAFT_129977</name>
</gene>
<dbReference type="AlphaFoldDB" id="S7Q532"/>
<organism evidence="2 3">
    <name type="scientific">Gloeophyllum trabeum (strain ATCC 11539 / FP-39264 / Madison 617)</name>
    <name type="common">Brown rot fungus</name>
    <dbReference type="NCBI Taxonomy" id="670483"/>
    <lineage>
        <taxon>Eukaryota</taxon>
        <taxon>Fungi</taxon>
        <taxon>Dikarya</taxon>
        <taxon>Basidiomycota</taxon>
        <taxon>Agaricomycotina</taxon>
        <taxon>Agaricomycetes</taxon>
        <taxon>Gloeophyllales</taxon>
        <taxon>Gloeophyllaceae</taxon>
        <taxon>Gloeophyllum</taxon>
    </lineage>
</organism>
<dbReference type="InterPro" id="IPR028018">
    <property type="entry name" value="DUF4646"/>
</dbReference>
<dbReference type="EMBL" id="KB469303">
    <property type="protein sequence ID" value="EPQ54623.1"/>
    <property type="molecule type" value="Genomic_DNA"/>
</dbReference>
<proteinExistence type="predicted"/>
<dbReference type="KEGG" id="gtr:GLOTRDRAFT_129977"/>
<dbReference type="OrthoDB" id="5314275at2759"/>
<dbReference type="eggNOG" id="ENOG502S4ZR">
    <property type="taxonomic scope" value="Eukaryota"/>
</dbReference>
<dbReference type="Pfam" id="PF15496">
    <property type="entry name" value="DUF4646"/>
    <property type="match status" value="1"/>
</dbReference>
<accession>S7Q532</accession>
<evidence type="ECO:0000256" key="1">
    <source>
        <dbReference type="SAM" id="MobiDB-lite"/>
    </source>
</evidence>
<feature type="region of interest" description="Disordered" evidence="1">
    <location>
        <begin position="1"/>
        <end position="160"/>
    </location>
</feature>
<keyword evidence="3" id="KW-1185">Reference proteome</keyword>
<name>S7Q532_GLOTA</name>
<dbReference type="GeneID" id="19302033"/>
<evidence type="ECO:0000313" key="3">
    <source>
        <dbReference type="Proteomes" id="UP000030669"/>
    </source>
</evidence>
<evidence type="ECO:0000313" key="2">
    <source>
        <dbReference type="EMBL" id="EPQ54623.1"/>
    </source>
</evidence>
<dbReference type="HOGENOM" id="CLU_831711_0_0_1"/>
<feature type="compositionally biased region" description="Low complexity" evidence="1">
    <location>
        <begin position="132"/>
        <end position="147"/>
    </location>
</feature>
<feature type="compositionally biased region" description="Pro residues" evidence="1">
    <location>
        <begin position="148"/>
        <end position="160"/>
    </location>
</feature>
<dbReference type="OMA" id="QYSHAIT"/>
<protein>
    <submittedName>
        <fullName evidence="2">Uncharacterized protein</fullName>
    </submittedName>
</protein>
<sequence length="334" mass="37106">MPDKSSNPFRPSPQYPPQEYHHQPSPFLPPPQAQGMDPRAIPTGSAYSDRPPSYERAAHGRNPNYEGWQSGPVDYHREGVSPQMSYPPSYPPAQENGFPSQQGYDPSPHQPGPQAAHDWTGQPPPEQSPGFSLSSITKIFSGSSSNPLDPPPPCFSRPPPHNVSYEPFQTMVSYGLGKEIRDGFTQLPPPSMLQPHPFASHDIQEDDWHRFLSDVKKAGELSTRENITAAVLPLTMNIGLTGMLVSKAIKNGQSRRKQDPTSKLVDVWNHNGGDPGQRRYAPFGTHGSGRPAGRTPRTHQFRGFAQFFRRRNERSRPQVRQAPKNARETAAAEE</sequence>
<dbReference type="RefSeq" id="XP_007866899.1">
    <property type="nucleotide sequence ID" value="XM_007868708.1"/>
</dbReference>